<feature type="region of interest" description="Disordered" evidence="1">
    <location>
        <begin position="48"/>
        <end position="102"/>
    </location>
</feature>
<comment type="caution">
    <text evidence="2">The sequence shown here is derived from an EMBL/GenBank/DDBJ whole genome shotgun (WGS) entry which is preliminary data.</text>
</comment>
<proteinExistence type="predicted"/>
<gene>
    <name evidence="2" type="ORF">PVAP13_9KG065900</name>
</gene>
<dbReference type="AlphaFoldDB" id="A0A8T0NCK7"/>
<evidence type="ECO:0000256" key="1">
    <source>
        <dbReference type="SAM" id="MobiDB-lite"/>
    </source>
</evidence>
<feature type="compositionally biased region" description="Basic and acidic residues" evidence="1">
    <location>
        <begin position="56"/>
        <end position="66"/>
    </location>
</feature>
<sequence length="150" mass="16403">MGEWLEIALALFPLPPSYLSAPSKAHCPQYSLLLPAAAALPLPYSTRSPLPSPRLLEQRERAERVRPSLHCPRSLAPSPTPGRAFKSAAAPSAERLSRCPGPSLHCSRRRSAGRLRSLRRVPGRPFTPAAVLPLWAFLYGPEQRLAAFGH</sequence>
<evidence type="ECO:0000313" key="2">
    <source>
        <dbReference type="EMBL" id="KAG2546997.1"/>
    </source>
</evidence>
<dbReference type="Proteomes" id="UP000823388">
    <property type="component" value="Chromosome 9K"/>
</dbReference>
<name>A0A8T0NCK7_PANVG</name>
<accession>A0A8T0NCK7</accession>
<dbReference type="EMBL" id="CM029053">
    <property type="protein sequence ID" value="KAG2546997.1"/>
    <property type="molecule type" value="Genomic_DNA"/>
</dbReference>
<evidence type="ECO:0000313" key="3">
    <source>
        <dbReference type="Proteomes" id="UP000823388"/>
    </source>
</evidence>
<keyword evidence="3" id="KW-1185">Reference proteome</keyword>
<organism evidence="2 3">
    <name type="scientific">Panicum virgatum</name>
    <name type="common">Blackwell switchgrass</name>
    <dbReference type="NCBI Taxonomy" id="38727"/>
    <lineage>
        <taxon>Eukaryota</taxon>
        <taxon>Viridiplantae</taxon>
        <taxon>Streptophyta</taxon>
        <taxon>Embryophyta</taxon>
        <taxon>Tracheophyta</taxon>
        <taxon>Spermatophyta</taxon>
        <taxon>Magnoliopsida</taxon>
        <taxon>Liliopsida</taxon>
        <taxon>Poales</taxon>
        <taxon>Poaceae</taxon>
        <taxon>PACMAD clade</taxon>
        <taxon>Panicoideae</taxon>
        <taxon>Panicodae</taxon>
        <taxon>Paniceae</taxon>
        <taxon>Panicinae</taxon>
        <taxon>Panicum</taxon>
        <taxon>Panicum sect. Hiantes</taxon>
    </lineage>
</organism>
<protein>
    <submittedName>
        <fullName evidence="2">Uncharacterized protein</fullName>
    </submittedName>
</protein>
<reference evidence="2 3" key="1">
    <citation type="submission" date="2020-05" db="EMBL/GenBank/DDBJ databases">
        <title>WGS assembly of Panicum virgatum.</title>
        <authorList>
            <person name="Lovell J.T."/>
            <person name="Jenkins J."/>
            <person name="Shu S."/>
            <person name="Juenger T.E."/>
            <person name="Schmutz J."/>
        </authorList>
    </citation>
    <scope>NUCLEOTIDE SEQUENCE [LARGE SCALE GENOMIC DNA]</scope>
    <source>
        <strain evidence="3">cv. AP13</strain>
    </source>
</reference>